<reference evidence="4" key="1">
    <citation type="submission" date="2017-02" db="EMBL/GenBank/DDBJ databases">
        <authorList>
            <person name="Varghese N."/>
            <person name="Submissions S."/>
        </authorList>
    </citation>
    <scope>NUCLEOTIDE SEQUENCE [LARGE SCALE GENOMIC DNA]</scope>
    <source>
        <strain evidence="4">ATCC 27094</strain>
    </source>
</reference>
<evidence type="ECO:0000256" key="1">
    <source>
        <dbReference type="SAM" id="SignalP"/>
    </source>
</evidence>
<dbReference type="Proteomes" id="UP000190092">
    <property type="component" value="Unassembled WGS sequence"/>
</dbReference>
<dbReference type="SUPFAM" id="SSF53474">
    <property type="entry name" value="alpha/beta-Hydrolases"/>
    <property type="match status" value="1"/>
</dbReference>
<keyword evidence="4" id="KW-1185">Reference proteome</keyword>
<accession>A0A1T4TKA9</accession>
<dbReference type="OrthoDB" id="9809549at2"/>
<feature type="signal peptide" evidence="1">
    <location>
        <begin position="1"/>
        <end position="21"/>
    </location>
</feature>
<keyword evidence="1" id="KW-0732">Signal</keyword>
<name>A0A1T4TKA9_9HYPH</name>
<dbReference type="STRING" id="225324.SAMN02745126_06429"/>
<protein>
    <recommendedName>
        <fullName evidence="2">Serine aminopeptidase S33 domain-containing protein</fullName>
    </recommendedName>
</protein>
<dbReference type="GO" id="GO:0052689">
    <property type="term" value="F:carboxylic ester hydrolase activity"/>
    <property type="evidence" value="ECO:0007669"/>
    <property type="project" value="TreeGrafter"/>
</dbReference>
<gene>
    <name evidence="3" type="ORF">SAMN02745126_06429</name>
</gene>
<dbReference type="RefSeq" id="WP_085938157.1">
    <property type="nucleotide sequence ID" value="NZ_FUWJ01000020.1"/>
</dbReference>
<organism evidence="3 4">
    <name type="scientific">Enhydrobacter aerosaccus</name>
    <dbReference type="NCBI Taxonomy" id="225324"/>
    <lineage>
        <taxon>Bacteria</taxon>
        <taxon>Pseudomonadati</taxon>
        <taxon>Pseudomonadota</taxon>
        <taxon>Alphaproteobacteria</taxon>
        <taxon>Hyphomicrobiales</taxon>
        <taxon>Enhydrobacter</taxon>
    </lineage>
</organism>
<dbReference type="EMBL" id="FUWJ01000020">
    <property type="protein sequence ID" value="SKA40900.1"/>
    <property type="molecule type" value="Genomic_DNA"/>
</dbReference>
<feature type="domain" description="Serine aminopeptidase S33" evidence="2">
    <location>
        <begin position="86"/>
        <end position="299"/>
    </location>
</feature>
<dbReference type="InterPro" id="IPR029058">
    <property type="entry name" value="AB_hydrolase_fold"/>
</dbReference>
<dbReference type="PANTHER" id="PTHR43265:SF1">
    <property type="entry name" value="ESTERASE ESTD"/>
    <property type="match status" value="1"/>
</dbReference>
<dbReference type="AlphaFoldDB" id="A0A1T4TKA9"/>
<sequence length="337" mass="35882">MMKRRMLLGGVASLATTGARAQYFPQTLKQREVRFAGAAGATLAGTLVLPSITEIERVPGVVLVAGSGPTDRNGNNPLIPVRVDLLKQIAEILGHAGIATLRYDKRGIGGSSVGPHKAADGLEQFFTWDHFVGDVQEAHAELLRHDEIKPYATAFLGHSEGGLLSLAATVAMGARRPYTLVLASTPGRPLADIVRDQIARSLPQLSGTAERIMDAIRDTGQVPDNVPSAFRSVFPSYAGAFLQAAFAFDPAKALMQTDISCLLLQGGADLQVVPMTDIQPLIDALRARRAAAEILIAPRVSHNLKPVTAPDDPGFAGKLAPSIEVKLLEWLRRLLGA</sequence>
<proteinExistence type="predicted"/>
<dbReference type="InterPro" id="IPR022742">
    <property type="entry name" value="Hydrolase_4"/>
</dbReference>
<dbReference type="PANTHER" id="PTHR43265">
    <property type="entry name" value="ESTERASE ESTD"/>
    <property type="match status" value="1"/>
</dbReference>
<dbReference type="Gene3D" id="3.40.50.1820">
    <property type="entry name" value="alpha/beta hydrolase"/>
    <property type="match status" value="1"/>
</dbReference>
<evidence type="ECO:0000259" key="2">
    <source>
        <dbReference type="Pfam" id="PF12146"/>
    </source>
</evidence>
<evidence type="ECO:0000313" key="4">
    <source>
        <dbReference type="Proteomes" id="UP000190092"/>
    </source>
</evidence>
<feature type="chain" id="PRO_5011961881" description="Serine aminopeptidase S33 domain-containing protein" evidence="1">
    <location>
        <begin position="22"/>
        <end position="337"/>
    </location>
</feature>
<dbReference type="Pfam" id="PF12146">
    <property type="entry name" value="Hydrolase_4"/>
    <property type="match status" value="1"/>
</dbReference>
<evidence type="ECO:0000313" key="3">
    <source>
        <dbReference type="EMBL" id="SKA40900.1"/>
    </source>
</evidence>
<dbReference type="InterPro" id="IPR053145">
    <property type="entry name" value="AB_hydrolase_Est10"/>
</dbReference>